<organism evidence="1 2">
    <name type="scientific">Theileria annulata</name>
    <dbReference type="NCBI Taxonomy" id="5874"/>
    <lineage>
        <taxon>Eukaryota</taxon>
        <taxon>Sar</taxon>
        <taxon>Alveolata</taxon>
        <taxon>Apicomplexa</taxon>
        <taxon>Aconoidasida</taxon>
        <taxon>Piroplasmida</taxon>
        <taxon>Theileriidae</taxon>
        <taxon>Theileria</taxon>
    </lineage>
</organism>
<dbReference type="eggNOG" id="ENOG502QXMT">
    <property type="taxonomic scope" value="Eukaryota"/>
</dbReference>
<dbReference type="Proteomes" id="UP000001950">
    <property type="component" value="Chromosome 1"/>
</dbReference>
<dbReference type="KEGG" id="tan:TA09525"/>
<dbReference type="InterPro" id="IPR011989">
    <property type="entry name" value="ARM-like"/>
</dbReference>
<dbReference type="InParanoid" id="Q4UJ16"/>
<gene>
    <name evidence="1" type="ORF">TA09525</name>
</gene>
<name>Q4UJ16_THEAN</name>
<evidence type="ECO:0000313" key="1">
    <source>
        <dbReference type="EMBL" id="CAI72923.1"/>
    </source>
</evidence>
<dbReference type="AlphaFoldDB" id="Q4UJ16"/>
<dbReference type="OMA" id="WYHDFIA"/>
<dbReference type="OrthoDB" id="63891at2759"/>
<accession>Q4UJ16</accession>
<dbReference type="EMBL" id="CR940347">
    <property type="protein sequence ID" value="CAI72923.1"/>
    <property type="molecule type" value="Genomic_DNA"/>
</dbReference>
<reference evidence="1 2" key="1">
    <citation type="journal article" date="2005" name="Science">
        <title>Genome of the host-cell transforming parasite Theileria annulata compared with T. parva.</title>
        <authorList>
            <person name="Pain A."/>
            <person name="Renauld H."/>
            <person name="Berriman M."/>
            <person name="Murphy L."/>
            <person name="Yeats C.A."/>
            <person name="Weir W."/>
            <person name="Kerhornou A."/>
            <person name="Aslett M."/>
            <person name="Bishop R."/>
            <person name="Bouchier C."/>
            <person name="Cochet M."/>
            <person name="Coulson R.M.R."/>
            <person name="Cronin A."/>
            <person name="de Villiers E.P."/>
            <person name="Fraser A."/>
            <person name="Fosker N."/>
            <person name="Gardner M."/>
            <person name="Goble A."/>
            <person name="Griffiths-Jones S."/>
            <person name="Harris D.E."/>
            <person name="Katzer F."/>
            <person name="Larke N."/>
            <person name="Lord A."/>
            <person name="Maser P."/>
            <person name="McKellar S."/>
            <person name="Mooney P."/>
            <person name="Morton F."/>
            <person name="Nene V."/>
            <person name="O'Neil S."/>
            <person name="Price C."/>
            <person name="Quail M.A."/>
            <person name="Rabbinowitsch E."/>
            <person name="Rawlings N.D."/>
            <person name="Rutter S."/>
            <person name="Saunders D."/>
            <person name="Seeger K."/>
            <person name="Shah T."/>
            <person name="Squares R."/>
            <person name="Squares S."/>
            <person name="Tivey A."/>
            <person name="Walker A.R."/>
            <person name="Woodward J."/>
            <person name="Dobbelaere D.A.E."/>
            <person name="Langsley G."/>
            <person name="Rajandream M.A."/>
            <person name="McKeever D."/>
            <person name="Shiels B."/>
            <person name="Tait A."/>
            <person name="Barrell B.G."/>
            <person name="Hall N."/>
        </authorList>
    </citation>
    <scope>NUCLEOTIDE SEQUENCE [LARGE SCALE GENOMIC DNA]</scope>
    <source>
        <strain evidence="2">Ankara</strain>
    </source>
</reference>
<sequence length="337" mass="39253">MYLETVESKWPDLDSNDLILDRSYSKIFKATYYTRDEIPKDHLPYGLIHNRMKYSKQSPELNSTDTPNDIDPKEWAREIYADAIKYITEPTNPDRVFQWYHDFIVLTNLQIAFHNYYNVESKSSSIFMNIVNRLIDWFLGRELINSEAELESLSLYVGNQTRNLRSYVSKSSHLLIELLIETININQCKILCYRIMPQLFACTGSEKSVFREPAIKNLKLIAARFSKNFDEEILWLLMDQTLNLNKKISSVATSCAFEYLTLTDKKDLDSLDLVKLIDYFELGLNPKTVDAKRGHKKIMAKMSDVLSDKKYASYLNELSLRPTLAKFTKTELPSDLN</sequence>
<dbReference type="Gene3D" id="1.25.10.10">
    <property type="entry name" value="Leucine-rich Repeat Variant"/>
    <property type="match status" value="1"/>
</dbReference>
<dbReference type="VEuPathDB" id="PiroplasmaDB:TA09525"/>
<protein>
    <submittedName>
        <fullName evidence="1">Uncharacterized protein</fullName>
    </submittedName>
</protein>
<dbReference type="GeneID" id="3864511"/>
<keyword evidence="2" id="KW-1185">Reference proteome</keyword>
<evidence type="ECO:0000313" key="2">
    <source>
        <dbReference type="Proteomes" id="UP000001950"/>
    </source>
</evidence>
<proteinExistence type="predicted"/>
<dbReference type="RefSeq" id="XP_953601.1">
    <property type="nucleotide sequence ID" value="XM_948508.1"/>
</dbReference>